<sequence length="162" mass="18790">MGAGTLIFFCGKMGAGKSTYAQQLARKDSAILISEDEWLATLYPQQIHTIKDYLRCSAQLKNILSEHISLLLKSGLTLILDFPGNTIEQRHWFKDIINRSQCQHRLICLNHSDERCLQQLAQRRNEQPQRAAFDNEATFYQLSQFFQLPTEEEGFILEWLQN</sequence>
<keyword evidence="1" id="KW-0067">ATP-binding</keyword>
<dbReference type="SUPFAM" id="SSF52540">
    <property type="entry name" value="P-loop containing nucleoside triphosphate hydrolases"/>
    <property type="match status" value="1"/>
</dbReference>
<dbReference type="RefSeq" id="WP_260975671.1">
    <property type="nucleotide sequence ID" value="NZ_JAOANI010000014.1"/>
</dbReference>
<dbReference type="EMBL" id="JAOANI010000014">
    <property type="protein sequence ID" value="MCT7358787.1"/>
    <property type="molecule type" value="Genomic_DNA"/>
</dbReference>
<dbReference type="GO" id="GO:0005524">
    <property type="term" value="F:ATP binding"/>
    <property type="evidence" value="ECO:0007669"/>
    <property type="project" value="UniProtKB-KW"/>
</dbReference>
<accession>A0A9X3AFQ7</accession>
<keyword evidence="1" id="KW-0547">Nucleotide-binding</keyword>
<dbReference type="AlphaFoldDB" id="A0A9X3AFQ7"/>
<dbReference type="Proteomes" id="UP001147830">
    <property type="component" value="Unassembled WGS sequence"/>
</dbReference>
<name>A0A9X3AFQ7_9GAMM</name>
<reference evidence="1" key="1">
    <citation type="journal article" date="2022" name="Front. Microbiol.">
        <title>Genome-based taxonomic rearrangement of Oceanobacter-related bacteria including the description of Thalassolituus hydrocarbonoclasticus sp. nov. and Thalassolituus pacificus sp. nov. and emended description of the genus Thalassolituus.</title>
        <authorList>
            <person name="Dong C."/>
            <person name="Wei L."/>
            <person name="Wang J."/>
            <person name="Lai Q."/>
            <person name="Huang Z."/>
            <person name="Shao Z."/>
        </authorList>
    </citation>
    <scope>NUCLEOTIDE SEQUENCE</scope>
    <source>
        <strain evidence="1">59MF3M-4</strain>
    </source>
</reference>
<comment type="caution">
    <text evidence="1">The sequence shown here is derived from an EMBL/GenBank/DDBJ whole genome shotgun (WGS) entry which is preliminary data.</text>
</comment>
<proteinExistence type="predicted"/>
<reference evidence="1" key="2">
    <citation type="submission" date="2022-08" db="EMBL/GenBank/DDBJ databases">
        <authorList>
            <person name="Dong C."/>
        </authorList>
    </citation>
    <scope>NUCLEOTIDE SEQUENCE</scope>
    <source>
        <strain evidence="1">59MF3M-4</strain>
    </source>
</reference>
<evidence type="ECO:0000313" key="2">
    <source>
        <dbReference type="Proteomes" id="UP001147830"/>
    </source>
</evidence>
<dbReference type="Pfam" id="PF13671">
    <property type="entry name" value="AAA_33"/>
    <property type="match status" value="1"/>
</dbReference>
<protein>
    <submittedName>
        <fullName evidence="1">ATP-binding protein</fullName>
    </submittedName>
</protein>
<organism evidence="1 2">
    <name type="scientific">Thalassolituus pacificus</name>
    <dbReference type="NCBI Taxonomy" id="2975440"/>
    <lineage>
        <taxon>Bacteria</taxon>
        <taxon>Pseudomonadati</taxon>
        <taxon>Pseudomonadota</taxon>
        <taxon>Gammaproteobacteria</taxon>
        <taxon>Oceanospirillales</taxon>
        <taxon>Oceanospirillaceae</taxon>
        <taxon>Thalassolituus</taxon>
    </lineage>
</organism>
<evidence type="ECO:0000313" key="1">
    <source>
        <dbReference type="EMBL" id="MCT7358787.1"/>
    </source>
</evidence>
<keyword evidence="2" id="KW-1185">Reference proteome</keyword>
<dbReference type="Gene3D" id="3.40.50.300">
    <property type="entry name" value="P-loop containing nucleotide triphosphate hydrolases"/>
    <property type="match status" value="1"/>
</dbReference>
<gene>
    <name evidence="1" type="ORF">NYR02_07120</name>
</gene>
<dbReference type="InterPro" id="IPR027417">
    <property type="entry name" value="P-loop_NTPase"/>
</dbReference>